<evidence type="ECO:0000313" key="3">
    <source>
        <dbReference type="Proteomes" id="UP000253410"/>
    </source>
</evidence>
<keyword evidence="3" id="KW-1185">Reference proteome</keyword>
<dbReference type="Pfam" id="PF04397">
    <property type="entry name" value="LytTR"/>
    <property type="match status" value="1"/>
</dbReference>
<dbReference type="InterPro" id="IPR007492">
    <property type="entry name" value="LytTR_DNA-bd_dom"/>
</dbReference>
<gene>
    <name evidence="2" type="ORF">DF182_01075</name>
</gene>
<proteinExistence type="predicted"/>
<dbReference type="EMBL" id="QFFJ01000001">
    <property type="protein sequence ID" value="RBL91247.1"/>
    <property type="molecule type" value="Genomic_DNA"/>
</dbReference>
<name>A0A365XY20_9BACT</name>
<dbReference type="OrthoDB" id="1646880at2"/>
<comment type="caution">
    <text evidence="2">The sequence shown here is derived from an EMBL/GenBank/DDBJ whole genome shotgun (WGS) entry which is preliminary data.</text>
</comment>
<reference evidence="2 3" key="1">
    <citation type="submission" date="2018-05" db="EMBL/GenBank/DDBJ databases">
        <title>Chitinophaga sp. K3CV102501T nov., isolated from isolated from a monsoon evergreen broad-leaved forest soil.</title>
        <authorList>
            <person name="Lv Y."/>
        </authorList>
    </citation>
    <scope>NUCLEOTIDE SEQUENCE [LARGE SCALE GENOMIC DNA]</scope>
    <source>
        <strain evidence="2 3">GDMCC 1.1325</strain>
    </source>
</reference>
<protein>
    <recommendedName>
        <fullName evidence="1">HTH LytTR-type domain-containing protein</fullName>
    </recommendedName>
</protein>
<dbReference type="Gene3D" id="2.40.50.1020">
    <property type="entry name" value="LytTr DNA-binding domain"/>
    <property type="match status" value="1"/>
</dbReference>
<evidence type="ECO:0000259" key="1">
    <source>
        <dbReference type="Pfam" id="PF04397"/>
    </source>
</evidence>
<evidence type="ECO:0000313" key="2">
    <source>
        <dbReference type="EMBL" id="RBL91247.1"/>
    </source>
</evidence>
<dbReference type="GO" id="GO:0003677">
    <property type="term" value="F:DNA binding"/>
    <property type="evidence" value="ECO:0007669"/>
    <property type="project" value="InterPro"/>
</dbReference>
<dbReference type="RefSeq" id="WP_113613845.1">
    <property type="nucleotide sequence ID" value="NZ_QFFJ01000001.1"/>
</dbReference>
<accession>A0A365XY20</accession>
<dbReference type="Proteomes" id="UP000253410">
    <property type="component" value="Unassembled WGS sequence"/>
</dbReference>
<feature type="domain" description="HTH LytTR-type" evidence="1">
    <location>
        <begin position="7"/>
        <end position="54"/>
    </location>
</feature>
<sequence>MRIIKYTYFIRVHKSFVLAIQYITMIHYNVVYMAHTKEMIPIGSSYREAFMSRMKDKIMT</sequence>
<organism evidence="2 3">
    <name type="scientific">Chitinophaga flava</name>
    <dbReference type="NCBI Taxonomy" id="2259036"/>
    <lineage>
        <taxon>Bacteria</taxon>
        <taxon>Pseudomonadati</taxon>
        <taxon>Bacteroidota</taxon>
        <taxon>Chitinophagia</taxon>
        <taxon>Chitinophagales</taxon>
        <taxon>Chitinophagaceae</taxon>
        <taxon>Chitinophaga</taxon>
    </lineage>
</organism>
<dbReference type="AlphaFoldDB" id="A0A365XY20"/>